<keyword evidence="1" id="KW-0812">Transmembrane</keyword>
<dbReference type="GeneID" id="4846486"/>
<feature type="transmembrane region" description="Helical" evidence="1">
    <location>
        <begin position="81"/>
        <end position="104"/>
    </location>
</feature>
<dbReference type="AlphaFoldDB" id="A0AAX3EAI3"/>
<dbReference type="Proteomes" id="UP001156196">
    <property type="component" value="Chromosome"/>
</dbReference>
<protein>
    <submittedName>
        <fullName evidence="2">Uncharacterized protein</fullName>
    </submittedName>
</protein>
<name>A0AAX3EAI3_9EURY</name>
<proteinExistence type="predicted"/>
<evidence type="ECO:0000313" key="2">
    <source>
        <dbReference type="EMBL" id="UYU19085.1"/>
    </source>
</evidence>
<keyword evidence="1" id="KW-0472">Membrane</keyword>
<dbReference type="EMBL" id="CP109831">
    <property type="protein sequence ID" value="UYU19085.1"/>
    <property type="molecule type" value="Genomic_DNA"/>
</dbReference>
<reference evidence="2" key="1">
    <citation type="submission" date="2022-10" db="EMBL/GenBank/DDBJ databases">
        <title>Complete genome of Methanoculleus submarinus DSM 15122.</title>
        <authorList>
            <person name="Chen S.-C."/>
            <person name="Lai S.-J."/>
            <person name="You Y.-T."/>
        </authorList>
    </citation>
    <scope>NUCLEOTIDE SEQUENCE</scope>
    <source>
        <strain evidence="2">DSM 15122</strain>
    </source>
</reference>
<evidence type="ECO:0000313" key="3">
    <source>
        <dbReference type="Proteomes" id="UP001156196"/>
    </source>
</evidence>
<feature type="transmembrane region" description="Helical" evidence="1">
    <location>
        <begin position="116"/>
        <end position="139"/>
    </location>
</feature>
<evidence type="ECO:0000256" key="1">
    <source>
        <dbReference type="SAM" id="Phobius"/>
    </source>
</evidence>
<sequence length="146" mass="15674">MHRKGSVAEVLFSGVIGIVVFLIVLGVLNILADAYVRIPIFLQVVEFLNANLGLLIMISVLFLVGDLFGALPFPLNLPGPIFGAFGAVFLIMFLLRLFTLVGEITGVGLFSVFERALALPIYLIVFIIALIAGYIGLFADPPPGRA</sequence>
<keyword evidence="1" id="KW-1133">Transmembrane helix</keyword>
<gene>
    <name evidence="2" type="ORF">OH143_03050</name>
</gene>
<dbReference type="RefSeq" id="WP_245526579.1">
    <property type="nucleotide sequence ID" value="NZ_CP109831.1"/>
</dbReference>
<keyword evidence="3" id="KW-1185">Reference proteome</keyword>
<accession>A0AAX3EAI3</accession>
<feature type="transmembrane region" description="Helical" evidence="1">
    <location>
        <begin position="12"/>
        <end position="31"/>
    </location>
</feature>
<feature type="transmembrane region" description="Helical" evidence="1">
    <location>
        <begin position="52"/>
        <end position="75"/>
    </location>
</feature>
<dbReference type="KEGG" id="msum:OH143_03050"/>
<organism evidence="2 3">
    <name type="scientific">Methanoculleus submarinus</name>
    <dbReference type="NCBI Taxonomy" id="204050"/>
    <lineage>
        <taxon>Archaea</taxon>
        <taxon>Methanobacteriati</taxon>
        <taxon>Methanobacteriota</taxon>
        <taxon>Stenosarchaea group</taxon>
        <taxon>Methanomicrobia</taxon>
        <taxon>Methanomicrobiales</taxon>
        <taxon>Methanomicrobiaceae</taxon>
        <taxon>Methanoculleus</taxon>
    </lineage>
</organism>